<gene>
    <name evidence="4" type="ORF">PR002_g26184</name>
</gene>
<dbReference type="Gene3D" id="3.40.50.1820">
    <property type="entry name" value="alpha/beta hydrolase"/>
    <property type="match status" value="1"/>
</dbReference>
<dbReference type="SUPFAM" id="SSF53474">
    <property type="entry name" value="alpha/beta-Hydrolases"/>
    <property type="match status" value="1"/>
</dbReference>
<dbReference type="PANTHER" id="PTHR48081:SF8">
    <property type="entry name" value="ALPHA_BETA HYDROLASE FOLD-3 DOMAIN-CONTAINING PROTEIN-RELATED"/>
    <property type="match status" value="1"/>
</dbReference>
<dbReference type="EMBL" id="QXFU01003682">
    <property type="protein sequence ID" value="KAE8973498.1"/>
    <property type="molecule type" value="Genomic_DNA"/>
</dbReference>
<feature type="transmembrane region" description="Helical" evidence="2">
    <location>
        <begin position="30"/>
        <end position="53"/>
    </location>
</feature>
<keyword evidence="2" id="KW-1133">Transmembrane helix</keyword>
<feature type="domain" description="Alpha/beta hydrolase fold-3" evidence="3">
    <location>
        <begin position="173"/>
        <end position="389"/>
    </location>
</feature>
<dbReference type="GO" id="GO:0016787">
    <property type="term" value="F:hydrolase activity"/>
    <property type="evidence" value="ECO:0007669"/>
    <property type="project" value="UniProtKB-KW"/>
</dbReference>
<evidence type="ECO:0000256" key="2">
    <source>
        <dbReference type="SAM" id="Phobius"/>
    </source>
</evidence>
<sequence>MSGSLVALGTYCGLFGALLAYCNVMQVGLTVALTTIAGVLVFGYALVFTGLCFMGRTLVRSPLEAPIAAIKLQLNICSTLATYARRGFKTRFPQWTLTFEVTCNMMRYMFEEFGEVIAFENAALLREPFAMHGRLILRSNCRQHNTVPEKLEANGLEHMWLRDADQKQQRVVVIHFHGGGFAMSHPLQDVELANQTHTMLKQILKDKHQLNVSVDVLLANYRKSPENPYPTPDDDCLTIYQYVLKHERVSPKHVVFSGDSAGAKMSLFNCIRMRDANNSEQLPLGCLLYSPSVDFEEKGGDEKTPFCIMPAKFVDSVHETYLAKVTDREERLKASPINHDLRHLPPMFVQYGTLERFYDQGKRIIAKAKEQGVTNWEVDLLENMPHDVVMLPTDVSPAAKGGIRQGCEFAAKLAAEVLNAEPEPEGEC</sequence>
<evidence type="ECO:0000259" key="3">
    <source>
        <dbReference type="Pfam" id="PF07859"/>
    </source>
</evidence>
<name>A0A6A3I0B1_9STRA</name>
<evidence type="ECO:0000313" key="4">
    <source>
        <dbReference type="EMBL" id="KAE8973498.1"/>
    </source>
</evidence>
<keyword evidence="2" id="KW-0812">Transmembrane</keyword>
<dbReference type="Proteomes" id="UP000435112">
    <property type="component" value="Unassembled WGS sequence"/>
</dbReference>
<dbReference type="InterPro" id="IPR013094">
    <property type="entry name" value="AB_hydrolase_3"/>
</dbReference>
<accession>A0A6A3I0B1</accession>
<evidence type="ECO:0000313" key="5">
    <source>
        <dbReference type="Proteomes" id="UP000435112"/>
    </source>
</evidence>
<comment type="caution">
    <text evidence="4">The sequence shown here is derived from an EMBL/GenBank/DDBJ whole genome shotgun (WGS) entry which is preliminary data.</text>
</comment>
<dbReference type="InterPro" id="IPR050300">
    <property type="entry name" value="GDXG_lipolytic_enzyme"/>
</dbReference>
<evidence type="ECO:0000256" key="1">
    <source>
        <dbReference type="ARBA" id="ARBA00022801"/>
    </source>
</evidence>
<keyword evidence="2" id="KW-0472">Membrane</keyword>
<organism evidence="4 5">
    <name type="scientific">Phytophthora rubi</name>
    <dbReference type="NCBI Taxonomy" id="129364"/>
    <lineage>
        <taxon>Eukaryota</taxon>
        <taxon>Sar</taxon>
        <taxon>Stramenopiles</taxon>
        <taxon>Oomycota</taxon>
        <taxon>Peronosporomycetes</taxon>
        <taxon>Peronosporales</taxon>
        <taxon>Peronosporaceae</taxon>
        <taxon>Phytophthora</taxon>
    </lineage>
</organism>
<keyword evidence="1" id="KW-0378">Hydrolase</keyword>
<dbReference type="InterPro" id="IPR029058">
    <property type="entry name" value="AB_hydrolase_fold"/>
</dbReference>
<proteinExistence type="predicted"/>
<dbReference type="PANTHER" id="PTHR48081">
    <property type="entry name" value="AB HYDROLASE SUPERFAMILY PROTEIN C4A8.06C"/>
    <property type="match status" value="1"/>
</dbReference>
<protein>
    <recommendedName>
        <fullName evidence="3">Alpha/beta hydrolase fold-3 domain-containing protein</fullName>
    </recommendedName>
</protein>
<dbReference type="OrthoDB" id="102266at2759"/>
<reference evidence="4 5" key="1">
    <citation type="submission" date="2018-09" db="EMBL/GenBank/DDBJ databases">
        <title>Genomic investigation of the strawberry pathogen Phytophthora fragariae indicates pathogenicity is determined by transcriptional variation in three key races.</title>
        <authorList>
            <person name="Adams T.M."/>
            <person name="Armitage A.D."/>
            <person name="Sobczyk M.K."/>
            <person name="Bates H.J."/>
            <person name="Dunwell J.M."/>
            <person name="Nellist C.F."/>
            <person name="Harrison R.J."/>
        </authorList>
    </citation>
    <scope>NUCLEOTIDE SEQUENCE [LARGE SCALE GENOMIC DNA]</scope>
    <source>
        <strain evidence="4 5">SCRP324</strain>
    </source>
</reference>
<dbReference type="Pfam" id="PF07859">
    <property type="entry name" value="Abhydrolase_3"/>
    <property type="match status" value="1"/>
</dbReference>
<dbReference type="AlphaFoldDB" id="A0A6A3I0B1"/>